<keyword evidence="5" id="KW-1185">Reference proteome</keyword>
<name>A0A507CL57_9FUNG</name>
<proteinExistence type="predicted"/>
<accession>A0A507CL57</accession>
<feature type="region of interest" description="Disordered" evidence="1">
    <location>
        <begin position="298"/>
        <end position="341"/>
    </location>
</feature>
<protein>
    <recommendedName>
        <fullName evidence="7">Secreted protein</fullName>
    </recommendedName>
</protein>
<evidence type="ECO:0000256" key="2">
    <source>
        <dbReference type="SAM" id="SignalP"/>
    </source>
</evidence>
<dbReference type="Proteomes" id="UP000317494">
    <property type="component" value="Unassembled WGS sequence"/>
</dbReference>
<feature type="chain" id="PRO_5036130977" description="Secreted protein" evidence="2">
    <location>
        <begin position="20"/>
        <end position="380"/>
    </location>
</feature>
<feature type="compositionally biased region" description="Polar residues" evidence="1">
    <location>
        <begin position="302"/>
        <end position="316"/>
    </location>
</feature>
<feature type="signal peptide" evidence="2">
    <location>
        <begin position="1"/>
        <end position="19"/>
    </location>
</feature>
<dbReference type="EMBL" id="QEAN01000384">
    <property type="protein sequence ID" value="TPX38663.1"/>
    <property type="molecule type" value="Genomic_DNA"/>
</dbReference>
<keyword evidence="2" id="KW-0732">Signal</keyword>
<evidence type="ECO:0000313" key="3">
    <source>
        <dbReference type="EMBL" id="TPX38663.1"/>
    </source>
</evidence>
<dbReference type="Proteomes" id="UP000320475">
    <property type="component" value="Unassembled WGS sequence"/>
</dbReference>
<evidence type="ECO:0000313" key="5">
    <source>
        <dbReference type="Proteomes" id="UP000317494"/>
    </source>
</evidence>
<sequence length="380" mass="43036">MQILAVVTISLCWTSIALAAPARAPRVPPYSTLLTPQYIDEIGDSPPPYDYKKDAEMSVRDLRNFLKTGIEHMELKMGELSEVHKELKSMKTWENPTLLDDARHRAHELDRLTFTDASLGLPYDDLRESADFFAFVPAEARLEMLQIIKKFGQSRLNSRLLVAQYQAEILRIRIDVSADLVKKNRDQGKLDHLRTEIARLEMAIMCREDVYNRLIEELQGAFDTAVNDKGNAPMDCNEQSSADQIEPQNHPFPCPEQKPAGYYQEDHYTIVTQLPQSYDNNVYAGDCWDNECALNQGGASDGRSQPEASTFNNQDIYSGPLGVGRGAGHTSAFRPYKPMHPRDHGSDIGQNSVHGNTAHRVVHYTLLKYGKRPSYRRIQK</sequence>
<dbReference type="AlphaFoldDB" id="A0A507CL57"/>
<gene>
    <name evidence="4" type="ORF">SeLEV6574_g05299</name>
    <name evidence="3" type="ORF">SeMB42_g06612</name>
</gene>
<evidence type="ECO:0000256" key="1">
    <source>
        <dbReference type="SAM" id="MobiDB-lite"/>
    </source>
</evidence>
<evidence type="ECO:0000313" key="6">
    <source>
        <dbReference type="Proteomes" id="UP000320475"/>
    </source>
</evidence>
<reference evidence="5 6" key="1">
    <citation type="journal article" date="2019" name="Sci. Rep.">
        <title>Comparative genomics of chytrid fungi reveal insights into the obligate biotrophic and pathogenic lifestyle of Synchytrium endobioticum.</title>
        <authorList>
            <person name="van de Vossenberg B.T.L.H."/>
            <person name="Warris S."/>
            <person name="Nguyen H.D.T."/>
            <person name="van Gent-Pelzer M.P.E."/>
            <person name="Joly D.L."/>
            <person name="van de Geest H.C."/>
            <person name="Bonants P.J.M."/>
            <person name="Smith D.S."/>
            <person name="Levesque C.A."/>
            <person name="van der Lee T.A.J."/>
        </authorList>
    </citation>
    <scope>NUCLEOTIDE SEQUENCE [LARGE SCALE GENOMIC DNA]</scope>
    <source>
        <strain evidence="4 6">LEV6574</strain>
        <strain evidence="3 5">MB42</strain>
    </source>
</reference>
<evidence type="ECO:0008006" key="7">
    <source>
        <dbReference type="Google" id="ProtNLM"/>
    </source>
</evidence>
<dbReference type="EMBL" id="QEAM01000244">
    <property type="protein sequence ID" value="TPX42986.1"/>
    <property type="molecule type" value="Genomic_DNA"/>
</dbReference>
<organism evidence="3 5">
    <name type="scientific">Synchytrium endobioticum</name>
    <dbReference type="NCBI Taxonomy" id="286115"/>
    <lineage>
        <taxon>Eukaryota</taxon>
        <taxon>Fungi</taxon>
        <taxon>Fungi incertae sedis</taxon>
        <taxon>Chytridiomycota</taxon>
        <taxon>Chytridiomycota incertae sedis</taxon>
        <taxon>Chytridiomycetes</taxon>
        <taxon>Synchytriales</taxon>
        <taxon>Synchytriaceae</taxon>
        <taxon>Synchytrium</taxon>
    </lineage>
</organism>
<dbReference type="VEuPathDB" id="FungiDB:SeMB42_g06612"/>
<comment type="caution">
    <text evidence="3">The sequence shown here is derived from an EMBL/GenBank/DDBJ whole genome shotgun (WGS) entry which is preliminary data.</text>
</comment>
<evidence type="ECO:0000313" key="4">
    <source>
        <dbReference type="EMBL" id="TPX42986.1"/>
    </source>
</evidence>